<sequence>MLRELMLKSAVEMSSDDSENDGPSIESRVRYIMEDVIPREGDVDIMKLAEETVLNARHKSHAKAETINNSTTMKDLTECPNQTPLQSASDEGGAGKCCKKEDMVPCESLTSPSRLPSKEPSTSPSTSPSQPPPSPPLPSVSPPPLPAVEEEPLCLEESLTSVSTQSEKSHTSVQTRDTNQSTSSMTDSFDSVSQSARCCKAEHELAALAVQKNEKTSSKTCHRNPSVKKSLSTQCTVKAQSKTPKSLQRNQSLDSCMSSTDCLSIASVVSPMPKYNISSRKRFEVGHAGHESPCDIYSYLTPTQRKDQQIKELKNQIKVMGKQMEEKERDIELLKSERGLETARIFEERTEQIQKVRDEMIELQVKNEQLVLDYSEAQECIKELQLEINEMKETVKKREDDQEKMYLEMYKKGQQSAQFEREEDLQTLLTRGVNNVGIRELARRLAWTECELAKWQTIQRREVYENADKPSTEAAATLRFLKDSFFHYLTNEKDSDDHLRAMIRIFNYTEVQKKKVAKNLLEGKKLRK</sequence>
<feature type="region of interest" description="Disordered" evidence="2">
    <location>
        <begin position="58"/>
        <end position="188"/>
    </location>
</feature>
<feature type="compositionally biased region" description="Low complexity" evidence="2">
    <location>
        <begin position="118"/>
        <end position="128"/>
    </location>
</feature>
<evidence type="ECO:0008006" key="4">
    <source>
        <dbReference type="Google" id="ProtNLM"/>
    </source>
</evidence>
<name>A0A0L8HRT5_OCTBM</name>
<dbReference type="AlphaFoldDB" id="A0A0L8HRT5"/>
<gene>
    <name evidence="3" type="ORF">OCBIM_22007842mg</name>
</gene>
<evidence type="ECO:0000256" key="1">
    <source>
        <dbReference type="SAM" id="Coils"/>
    </source>
</evidence>
<evidence type="ECO:0000256" key="2">
    <source>
        <dbReference type="SAM" id="MobiDB-lite"/>
    </source>
</evidence>
<dbReference type="KEGG" id="obi:106868999"/>
<feature type="compositionally biased region" description="Polar residues" evidence="2">
    <location>
        <begin position="162"/>
        <end position="188"/>
    </location>
</feature>
<dbReference type="OrthoDB" id="5807119at2759"/>
<accession>A0A0L8HRT5</accession>
<feature type="compositionally biased region" description="Pro residues" evidence="2">
    <location>
        <begin position="129"/>
        <end position="146"/>
    </location>
</feature>
<evidence type="ECO:0000313" key="3">
    <source>
        <dbReference type="EMBL" id="KOF91897.1"/>
    </source>
</evidence>
<proteinExistence type="predicted"/>
<protein>
    <recommendedName>
        <fullName evidence="4">GRIP domain-containing protein</fullName>
    </recommendedName>
</protein>
<feature type="coiled-coil region" evidence="1">
    <location>
        <begin position="310"/>
        <end position="401"/>
    </location>
</feature>
<feature type="region of interest" description="Disordered" evidence="2">
    <location>
        <begin position="1"/>
        <end position="26"/>
    </location>
</feature>
<feature type="compositionally biased region" description="Polar residues" evidence="2">
    <location>
        <begin position="66"/>
        <end position="89"/>
    </location>
</feature>
<dbReference type="EMBL" id="KQ417455">
    <property type="protein sequence ID" value="KOF91897.1"/>
    <property type="molecule type" value="Genomic_DNA"/>
</dbReference>
<keyword evidence="1" id="KW-0175">Coiled coil</keyword>
<reference evidence="3" key="1">
    <citation type="submission" date="2015-07" db="EMBL/GenBank/DDBJ databases">
        <title>MeaNS - Measles Nucleotide Surveillance Program.</title>
        <authorList>
            <person name="Tran T."/>
            <person name="Druce J."/>
        </authorList>
    </citation>
    <scope>NUCLEOTIDE SEQUENCE</scope>
    <source>
        <strain evidence="3">UCB-OBI-ISO-001</strain>
        <tissue evidence="3">Gonad</tissue>
    </source>
</reference>
<organism evidence="3">
    <name type="scientific">Octopus bimaculoides</name>
    <name type="common">California two-spotted octopus</name>
    <dbReference type="NCBI Taxonomy" id="37653"/>
    <lineage>
        <taxon>Eukaryota</taxon>
        <taxon>Metazoa</taxon>
        <taxon>Spiralia</taxon>
        <taxon>Lophotrochozoa</taxon>
        <taxon>Mollusca</taxon>
        <taxon>Cephalopoda</taxon>
        <taxon>Coleoidea</taxon>
        <taxon>Octopodiformes</taxon>
        <taxon>Octopoda</taxon>
        <taxon>Incirrata</taxon>
        <taxon>Octopodidae</taxon>
        <taxon>Octopus</taxon>
    </lineage>
</organism>